<proteinExistence type="predicted"/>
<organism evidence="1 2">
    <name type="scientific">Sphingomonas corticis</name>
    <dbReference type="NCBI Taxonomy" id="2722791"/>
    <lineage>
        <taxon>Bacteria</taxon>
        <taxon>Pseudomonadati</taxon>
        <taxon>Pseudomonadota</taxon>
        <taxon>Alphaproteobacteria</taxon>
        <taxon>Sphingomonadales</taxon>
        <taxon>Sphingomonadaceae</taxon>
        <taxon>Sphingomonas</taxon>
    </lineage>
</organism>
<dbReference type="EMBL" id="JAAVJH010000025">
    <property type="protein sequence ID" value="NJR80653.1"/>
    <property type="molecule type" value="Genomic_DNA"/>
</dbReference>
<sequence length="143" mass="15360">MIVAIHALLLLATLHVFLCGVPGASTRMYILPPADRVAAIVRAFDAAPPSAWPALVRAFGDDRQALRLLPAFPAPRAAVRHDDAAAAAASLAPARWSRSMVRRRLSSLTMLRRRREARAAGRPTGCSDAGRGGCVWSRRKSAL</sequence>
<reference evidence="1 2" key="1">
    <citation type="submission" date="2020-03" db="EMBL/GenBank/DDBJ databases">
        <authorList>
            <person name="Wang L."/>
            <person name="He N."/>
            <person name="Li Y."/>
            <person name="Fang Y."/>
            <person name="Zhang F."/>
        </authorList>
    </citation>
    <scope>NUCLEOTIDE SEQUENCE [LARGE SCALE GENOMIC DNA]</scope>
    <source>
        <strain evidence="1 2">36D10-4-7</strain>
    </source>
</reference>
<name>A0ABX1CRS3_9SPHN</name>
<dbReference type="RefSeq" id="WP_125945985.1">
    <property type="nucleotide sequence ID" value="NZ_JAAVJH010000025.1"/>
</dbReference>
<protein>
    <submittedName>
        <fullName evidence="1">Uncharacterized protein</fullName>
    </submittedName>
</protein>
<gene>
    <name evidence="1" type="ORF">HBH26_18930</name>
</gene>
<comment type="caution">
    <text evidence="1">The sequence shown here is derived from an EMBL/GenBank/DDBJ whole genome shotgun (WGS) entry which is preliminary data.</text>
</comment>
<evidence type="ECO:0000313" key="1">
    <source>
        <dbReference type="EMBL" id="NJR80653.1"/>
    </source>
</evidence>
<keyword evidence="2" id="KW-1185">Reference proteome</keyword>
<accession>A0ABX1CRS3</accession>
<evidence type="ECO:0000313" key="2">
    <source>
        <dbReference type="Proteomes" id="UP000732399"/>
    </source>
</evidence>
<dbReference type="Proteomes" id="UP000732399">
    <property type="component" value="Unassembled WGS sequence"/>
</dbReference>